<evidence type="ECO:0000256" key="2">
    <source>
        <dbReference type="ARBA" id="ARBA00022475"/>
    </source>
</evidence>
<sequence length="249" mass="27311">MTRRWPVAGVLFGVLWVFVRGAPLSPDPMLGQFLFGLVVGMPIAFVFRRLYSEGIDLRRTLRSIPYVFLYVSLFTREVVVGNIDVTYRVLAPSQPIEPEVILIPLRVRTDLGVTTIANSITITPGTITLDYDESENALYVHVIDGRDPEAIVRPIRNWEDYALTIFDEDLSPGDPAPDFAVYPPDQTHPVLQQAGGGPDTPPAEAGESDRQADDEESESDRPADGEESESDRPADGETGPESGGEADGR</sequence>
<dbReference type="InterPro" id="IPR002758">
    <property type="entry name" value="Cation_antiport_E"/>
</dbReference>
<name>A0A1I6LXT5_9EURY</name>
<dbReference type="AlphaFoldDB" id="A0A1I6LXT5"/>
<evidence type="ECO:0000256" key="3">
    <source>
        <dbReference type="ARBA" id="ARBA00022692"/>
    </source>
</evidence>
<reference evidence="8 9" key="1">
    <citation type="submission" date="2016-10" db="EMBL/GenBank/DDBJ databases">
        <authorList>
            <person name="de Groot N.N."/>
        </authorList>
    </citation>
    <scope>NUCLEOTIDE SEQUENCE [LARGE SCALE GENOMIC DNA]</scope>
    <source>
        <strain evidence="8 9">CGMCC 1.10457</strain>
    </source>
</reference>
<evidence type="ECO:0000256" key="5">
    <source>
        <dbReference type="ARBA" id="ARBA00023136"/>
    </source>
</evidence>
<organism evidence="8 9">
    <name type="scientific">Halomicrobium zhouii</name>
    <dbReference type="NCBI Taxonomy" id="767519"/>
    <lineage>
        <taxon>Archaea</taxon>
        <taxon>Methanobacteriati</taxon>
        <taxon>Methanobacteriota</taxon>
        <taxon>Stenosarchaea group</taxon>
        <taxon>Halobacteria</taxon>
        <taxon>Halobacteriales</taxon>
        <taxon>Haloarculaceae</taxon>
        <taxon>Halomicrobium</taxon>
    </lineage>
</organism>
<evidence type="ECO:0000313" key="8">
    <source>
        <dbReference type="EMBL" id="SFS08266.1"/>
    </source>
</evidence>
<evidence type="ECO:0000313" key="9">
    <source>
        <dbReference type="Proteomes" id="UP000199062"/>
    </source>
</evidence>
<dbReference type="GO" id="GO:0005886">
    <property type="term" value="C:plasma membrane"/>
    <property type="evidence" value="ECO:0007669"/>
    <property type="project" value="UniProtKB-SubCell"/>
</dbReference>
<evidence type="ECO:0000256" key="6">
    <source>
        <dbReference type="SAM" id="MobiDB-lite"/>
    </source>
</evidence>
<protein>
    <submittedName>
        <fullName evidence="8">Multicomponent Na+:H+ antiporter subunit E</fullName>
    </submittedName>
</protein>
<evidence type="ECO:0000256" key="4">
    <source>
        <dbReference type="ARBA" id="ARBA00022989"/>
    </source>
</evidence>
<keyword evidence="3 7" id="KW-0812">Transmembrane</keyword>
<feature type="compositionally biased region" description="Basic and acidic residues" evidence="6">
    <location>
        <begin position="219"/>
        <end position="235"/>
    </location>
</feature>
<dbReference type="Proteomes" id="UP000199062">
    <property type="component" value="Unassembled WGS sequence"/>
</dbReference>
<dbReference type="PANTHER" id="PTHR34584">
    <property type="entry name" value="NA(+)/H(+) ANTIPORTER SUBUNIT E1"/>
    <property type="match status" value="1"/>
</dbReference>
<keyword evidence="2" id="KW-1003">Cell membrane</keyword>
<dbReference type="PANTHER" id="PTHR34584:SF1">
    <property type="entry name" value="NA(+)_H(+) ANTIPORTER SUBUNIT E1"/>
    <property type="match status" value="1"/>
</dbReference>
<gene>
    <name evidence="8" type="ORF">SAMN05216559_3390</name>
</gene>
<evidence type="ECO:0000256" key="1">
    <source>
        <dbReference type="ARBA" id="ARBA00004651"/>
    </source>
</evidence>
<dbReference type="OrthoDB" id="85180at2157"/>
<dbReference type="Pfam" id="PF01899">
    <property type="entry name" value="MNHE"/>
    <property type="match status" value="1"/>
</dbReference>
<feature type="transmembrane region" description="Helical" evidence="7">
    <location>
        <begin position="31"/>
        <end position="51"/>
    </location>
</feature>
<comment type="subcellular location">
    <subcellularLocation>
        <location evidence="1">Cell membrane</location>
        <topology evidence="1">Multi-pass membrane protein</topology>
    </subcellularLocation>
</comment>
<dbReference type="EMBL" id="FOZK01000003">
    <property type="protein sequence ID" value="SFS08266.1"/>
    <property type="molecule type" value="Genomic_DNA"/>
</dbReference>
<evidence type="ECO:0000256" key="7">
    <source>
        <dbReference type="SAM" id="Phobius"/>
    </source>
</evidence>
<keyword evidence="4 7" id="KW-1133">Transmembrane helix</keyword>
<accession>A0A1I6LXT5</accession>
<keyword evidence="5 7" id="KW-0472">Membrane</keyword>
<feature type="region of interest" description="Disordered" evidence="6">
    <location>
        <begin position="174"/>
        <end position="249"/>
    </location>
</feature>
<proteinExistence type="predicted"/>
<dbReference type="STRING" id="767519.SAMN05216559_3390"/>
<keyword evidence="9" id="KW-1185">Reference proteome</keyword>
<dbReference type="GO" id="GO:0008324">
    <property type="term" value="F:monoatomic cation transmembrane transporter activity"/>
    <property type="evidence" value="ECO:0007669"/>
    <property type="project" value="InterPro"/>
</dbReference>